<name>A0AAE1M905_9FABA</name>
<reference evidence="2" key="1">
    <citation type="submission" date="2023-10" db="EMBL/GenBank/DDBJ databases">
        <title>Chromosome-level genome of the transformable northern wattle, Acacia crassicarpa.</title>
        <authorList>
            <person name="Massaro I."/>
            <person name="Sinha N.R."/>
            <person name="Poethig S."/>
            <person name="Leichty A.R."/>
        </authorList>
    </citation>
    <scope>NUCLEOTIDE SEQUENCE</scope>
    <source>
        <strain evidence="2">Acra3RX</strain>
        <tissue evidence="2">Leaf</tissue>
    </source>
</reference>
<dbReference type="Proteomes" id="UP001293593">
    <property type="component" value="Unassembled WGS sequence"/>
</dbReference>
<keyword evidence="3" id="KW-1185">Reference proteome</keyword>
<comment type="caution">
    <text evidence="2">The sequence shown here is derived from an EMBL/GenBank/DDBJ whole genome shotgun (WGS) entry which is preliminary data.</text>
</comment>
<gene>
    <name evidence="2" type="ORF">QN277_010516</name>
</gene>
<dbReference type="EMBL" id="JAWXYG010000015">
    <property type="protein sequence ID" value="KAK4253898.1"/>
    <property type="molecule type" value="Genomic_DNA"/>
</dbReference>
<evidence type="ECO:0000256" key="1">
    <source>
        <dbReference type="SAM" id="MobiDB-lite"/>
    </source>
</evidence>
<sequence>MAERTTQDSSSAPRTEKNSEATSLVSAASLSKSPTSNSISQACSVKLDGTNYLIWQTHVLPIIKGHKLESFLTGSKPCPPQFIVENGTSTLNPAFED</sequence>
<feature type="compositionally biased region" description="Polar residues" evidence="1">
    <location>
        <begin position="20"/>
        <end position="38"/>
    </location>
</feature>
<dbReference type="AlphaFoldDB" id="A0AAE1M905"/>
<proteinExistence type="predicted"/>
<evidence type="ECO:0000313" key="3">
    <source>
        <dbReference type="Proteomes" id="UP001293593"/>
    </source>
</evidence>
<organism evidence="2 3">
    <name type="scientific">Acacia crassicarpa</name>
    <name type="common">northern wattle</name>
    <dbReference type="NCBI Taxonomy" id="499986"/>
    <lineage>
        <taxon>Eukaryota</taxon>
        <taxon>Viridiplantae</taxon>
        <taxon>Streptophyta</taxon>
        <taxon>Embryophyta</taxon>
        <taxon>Tracheophyta</taxon>
        <taxon>Spermatophyta</taxon>
        <taxon>Magnoliopsida</taxon>
        <taxon>eudicotyledons</taxon>
        <taxon>Gunneridae</taxon>
        <taxon>Pentapetalae</taxon>
        <taxon>rosids</taxon>
        <taxon>fabids</taxon>
        <taxon>Fabales</taxon>
        <taxon>Fabaceae</taxon>
        <taxon>Caesalpinioideae</taxon>
        <taxon>mimosoid clade</taxon>
        <taxon>Acacieae</taxon>
        <taxon>Acacia</taxon>
    </lineage>
</organism>
<protein>
    <recommendedName>
        <fullName evidence="4">Retrotransposon Copia-like N-terminal domain-containing protein</fullName>
    </recommendedName>
</protein>
<accession>A0AAE1M905</accession>
<evidence type="ECO:0008006" key="4">
    <source>
        <dbReference type="Google" id="ProtNLM"/>
    </source>
</evidence>
<evidence type="ECO:0000313" key="2">
    <source>
        <dbReference type="EMBL" id="KAK4253898.1"/>
    </source>
</evidence>
<feature type="region of interest" description="Disordered" evidence="1">
    <location>
        <begin position="1"/>
        <end position="38"/>
    </location>
</feature>